<dbReference type="SUPFAM" id="SSF46785">
    <property type="entry name" value="Winged helix' DNA-binding domain"/>
    <property type="match status" value="1"/>
</dbReference>
<organism evidence="1 2">
    <name type="scientific">Halostagnicola kamekurae</name>
    <dbReference type="NCBI Taxonomy" id="619731"/>
    <lineage>
        <taxon>Archaea</taxon>
        <taxon>Methanobacteriati</taxon>
        <taxon>Methanobacteriota</taxon>
        <taxon>Stenosarchaea group</taxon>
        <taxon>Halobacteria</taxon>
        <taxon>Halobacteriales</taxon>
        <taxon>Natrialbaceae</taxon>
        <taxon>Halostagnicola</taxon>
    </lineage>
</organism>
<dbReference type="InterPro" id="IPR011991">
    <property type="entry name" value="ArsR-like_HTH"/>
</dbReference>
<dbReference type="InterPro" id="IPR036390">
    <property type="entry name" value="WH_DNA-bd_sf"/>
</dbReference>
<dbReference type="AlphaFoldDB" id="A0A1I6V2Z6"/>
<keyword evidence="2" id="KW-1185">Reference proteome</keyword>
<dbReference type="EMBL" id="FOZS01000010">
    <property type="protein sequence ID" value="SFT08055.1"/>
    <property type="molecule type" value="Genomic_DNA"/>
</dbReference>
<dbReference type="Pfam" id="PF12840">
    <property type="entry name" value="HTH_20"/>
    <property type="match status" value="1"/>
</dbReference>
<accession>A0A1I6V2Z6</accession>
<evidence type="ECO:0000313" key="2">
    <source>
        <dbReference type="Proteomes" id="UP000199199"/>
    </source>
</evidence>
<dbReference type="Proteomes" id="UP000199199">
    <property type="component" value="Unassembled WGS sequence"/>
</dbReference>
<dbReference type="InterPro" id="IPR036388">
    <property type="entry name" value="WH-like_DNA-bd_sf"/>
</dbReference>
<dbReference type="Gene3D" id="1.10.10.10">
    <property type="entry name" value="Winged helix-like DNA-binding domain superfamily/Winged helix DNA-binding domain"/>
    <property type="match status" value="1"/>
</dbReference>
<evidence type="ECO:0000313" key="1">
    <source>
        <dbReference type="EMBL" id="SFT08055.1"/>
    </source>
</evidence>
<sequence length="175" mass="19458">MLHTVIDAIVCPRGIVAIQNQQSRCAPRACVQEDTDVLLNQQIVSYLALKDGIYHVQHGGPSDSTEIFQILADEYAREILLAADRDGPKTAKALSKECDASLATVYRRVSRLQDHGLIEERRTVDSDGSHRSEFETALEELHIDITDGQLSLAIETRDELADNFTALWNGLRGDK</sequence>
<reference evidence="2" key="1">
    <citation type="submission" date="2016-10" db="EMBL/GenBank/DDBJ databases">
        <authorList>
            <person name="Varghese N."/>
            <person name="Submissions S."/>
        </authorList>
    </citation>
    <scope>NUCLEOTIDE SEQUENCE [LARGE SCALE GENOMIC DNA]</scope>
    <source>
        <strain evidence="2">DSM 22427</strain>
    </source>
</reference>
<dbReference type="CDD" id="cd00090">
    <property type="entry name" value="HTH_ARSR"/>
    <property type="match status" value="1"/>
</dbReference>
<name>A0A1I6V2Z6_9EURY</name>
<gene>
    <name evidence="1" type="ORF">SAMN04488556_0015</name>
</gene>
<proteinExistence type="predicted"/>
<protein>
    <submittedName>
        <fullName evidence="1">Helix-turn-helix domain-containing protein</fullName>
    </submittedName>
</protein>